<evidence type="ECO:0000313" key="2">
    <source>
        <dbReference type="Proteomes" id="UP001632038"/>
    </source>
</evidence>
<sequence length="51" mass="5940">MKFCSRAREISWKCSLIILFHHAVGLLNSMHLKLTKKSVGQYWKPCTVDYA</sequence>
<keyword evidence="2" id="KW-1185">Reference proteome</keyword>
<dbReference type="Proteomes" id="UP001632038">
    <property type="component" value="Unassembled WGS sequence"/>
</dbReference>
<evidence type="ECO:0000313" key="1">
    <source>
        <dbReference type="EMBL" id="KAL3625217.1"/>
    </source>
</evidence>
<name>A0ABD3C8Z4_9LAMI</name>
<protein>
    <submittedName>
        <fullName evidence="1">Uncharacterized protein</fullName>
    </submittedName>
</protein>
<organism evidence="1 2">
    <name type="scientific">Castilleja foliolosa</name>
    <dbReference type="NCBI Taxonomy" id="1961234"/>
    <lineage>
        <taxon>Eukaryota</taxon>
        <taxon>Viridiplantae</taxon>
        <taxon>Streptophyta</taxon>
        <taxon>Embryophyta</taxon>
        <taxon>Tracheophyta</taxon>
        <taxon>Spermatophyta</taxon>
        <taxon>Magnoliopsida</taxon>
        <taxon>eudicotyledons</taxon>
        <taxon>Gunneridae</taxon>
        <taxon>Pentapetalae</taxon>
        <taxon>asterids</taxon>
        <taxon>lamiids</taxon>
        <taxon>Lamiales</taxon>
        <taxon>Orobanchaceae</taxon>
        <taxon>Pedicularideae</taxon>
        <taxon>Castillejinae</taxon>
        <taxon>Castilleja</taxon>
    </lineage>
</organism>
<reference evidence="2" key="1">
    <citation type="journal article" date="2024" name="IScience">
        <title>Strigolactones Initiate the Formation of Haustorium-like Structures in Castilleja.</title>
        <authorList>
            <person name="Buerger M."/>
            <person name="Peterson D."/>
            <person name="Chory J."/>
        </authorList>
    </citation>
    <scope>NUCLEOTIDE SEQUENCE [LARGE SCALE GENOMIC DNA]</scope>
</reference>
<accession>A0ABD3C8Z4</accession>
<proteinExistence type="predicted"/>
<comment type="caution">
    <text evidence="1">The sequence shown here is derived from an EMBL/GenBank/DDBJ whole genome shotgun (WGS) entry which is preliminary data.</text>
</comment>
<gene>
    <name evidence="1" type="ORF">CASFOL_030671</name>
</gene>
<dbReference type="EMBL" id="JAVIJP010000052">
    <property type="protein sequence ID" value="KAL3625217.1"/>
    <property type="molecule type" value="Genomic_DNA"/>
</dbReference>
<dbReference type="AlphaFoldDB" id="A0ABD3C8Z4"/>